<evidence type="ECO:0000313" key="6">
    <source>
        <dbReference type="Proteomes" id="UP001596494"/>
    </source>
</evidence>
<dbReference type="InterPro" id="IPR011990">
    <property type="entry name" value="TPR-like_helical_dom_sf"/>
</dbReference>
<proteinExistence type="predicted"/>
<sequence length="426" mass="49566">MNIGKRINIYRKIYNMTLNDLAGDSISTAHLSKIENGYRNPGSPTLRKIAQVLDLPFTFFEHYAEEDPEVHHILVQLEQLIITDIKKAQPLIETLDENYYGYLSNVNQELYYLLLKCAYYCKCKNHNEAQSVYEAYIHPFIDEDQMNEAPLYVKNAYHYCLGIRYYQMAEYSKSLEHYKLFSFDNQSLSVKAALTYNIAVLSNAVGDYRTAVTYSHEALSYYESLHQPNELSMVYNLVGVIYLNQEKFEEAMDYLTEAEKRAEDWDDRRLLTQIFHNKGVVMRKAGCNETACDFLERALQLKEEQSLTASKQITYHSLCKAYVSLGRLREAEALYNQAKQKVCHPSDHYYLLEAFLDYYLQTGNEEMYQQSLETCIGFFEQDADKEPLDHLYLKLANHLYETGKYKRAAESYLSHIKITENASGSA</sequence>
<keyword evidence="1" id="KW-0677">Repeat</keyword>
<dbReference type="Gene3D" id="1.10.260.40">
    <property type="entry name" value="lambda repressor-like DNA-binding domains"/>
    <property type="match status" value="1"/>
</dbReference>
<reference evidence="6" key="1">
    <citation type="journal article" date="2019" name="Int. J. Syst. Evol. Microbiol.">
        <title>The Global Catalogue of Microorganisms (GCM) 10K type strain sequencing project: providing services to taxonomists for standard genome sequencing and annotation.</title>
        <authorList>
            <consortium name="The Broad Institute Genomics Platform"/>
            <consortium name="The Broad Institute Genome Sequencing Center for Infectious Disease"/>
            <person name="Wu L."/>
            <person name="Ma J."/>
        </authorList>
    </citation>
    <scope>NUCLEOTIDE SEQUENCE [LARGE SCALE GENOMIC DNA]</scope>
    <source>
        <strain evidence="6">CCUG 73951</strain>
    </source>
</reference>
<dbReference type="SMART" id="SM00530">
    <property type="entry name" value="HTH_XRE"/>
    <property type="match status" value="1"/>
</dbReference>
<dbReference type="Proteomes" id="UP001596494">
    <property type="component" value="Unassembled WGS sequence"/>
</dbReference>
<dbReference type="PANTHER" id="PTHR45641:SF19">
    <property type="entry name" value="NEPHROCYSTIN-3"/>
    <property type="match status" value="1"/>
</dbReference>
<dbReference type="SUPFAM" id="SSF48452">
    <property type="entry name" value="TPR-like"/>
    <property type="match status" value="2"/>
</dbReference>
<dbReference type="CDD" id="cd00093">
    <property type="entry name" value="HTH_XRE"/>
    <property type="match status" value="1"/>
</dbReference>
<accession>A0ABW2K490</accession>
<dbReference type="InterPro" id="IPR002885">
    <property type="entry name" value="PPR_rpt"/>
</dbReference>
<evidence type="ECO:0000256" key="3">
    <source>
        <dbReference type="PROSITE-ProRule" id="PRU00339"/>
    </source>
</evidence>
<dbReference type="PROSITE" id="PS50005">
    <property type="entry name" value="TPR"/>
    <property type="match status" value="1"/>
</dbReference>
<feature type="domain" description="HTH cro/C1-type" evidence="4">
    <location>
        <begin position="7"/>
        <end position="60"/>
    </location>
</feature>
<dbReference type="SMART" id="SM00028">
    <property type="entry name" value="TPR"/>
    <property type="match status" value="4"/>
</dbReference>
<name>A0ABW2K490_9BACI</name>
<dbReference type="Gene3D" id="1.25.40.10">
    <property type="entry name" value="Tetratricopeptide repeat domain"/>
    <property type="match status" value="1"/>
</dbReference>
<dbReference type="PROSITE" id="PS51375">
    <property type="entry name" value="PPR"/>
    <property type="match status" value="1"/>
</dbReference>
<dbReference type="Pfam" id="PF01381">
    <property type="entry name" value="HTH_3"/>
    <property type="match status" value="1"/>
</dbReference>
<keyword evidence="2 3" id="KW-0802">TPR repeat</keyword>
<dbReference type="InterPro" id="IPR019734">
    <property type="entry name" value="TPR_rpt"/>
</dbReference>
<dbReference type="EMBL" id="JBHTBY010000007">
    <property type="protein sequence ID" value="MFC7321137.1"/>
    <property type="molecule type" value="Genomic_DNA"/>
</dbReference>
<evidence type="ECO:0000256" key="1">
    <source>
        <dbReference type="ARBA" id="ARBA00022737"/>
    </source>
</evidence>
<dbReference type="PROSITE" id="PS50943">
    <property type="entry name" value="HTH_CROC1"/>
    <property type="match status" value="1"/>
</dbReference>
<keyword evidence="6" id="KW-1185">Reference proteome</keyword>
<dbReference type="PANTHER" id="PTHR45641">
    <property type="entry name" value="TETRATRICOPEPTIDE REPEAT PROTEIN (AFU_ORTHOLOGUE AFUA_6G03870)"/>
    <property type="match status" value="1"/>
</dbReference>
<dbReference type="RefSeq" id="WP_289216897.1">
    <property type="nucleotide sequence ID" value="NZ_JAPVRC010000009.1"/>
</dbReference>
<feature type="repeat" description="TPR" evidence="3">
    <location>
        <begin position="232"/>
        <end position="265"/>
    </location>
</feature>
<dbReference type="SUPFAM" id="SSF47413">
    <property type="entry name" value="lambda repressor-like DNA-binding domains"/>
    <property type="match status" value="1"/>
</dbReference>
<dbReference type="InterPro" id="IPR010982">
    <property type="entry name" value="Lambda_DNA-bd_dom_sf"/>
</dbReference>
<gene>
    <name evidence="5" type="ORF">ACFQMN_09615</name>
</gene>
<organism evidence="5 6">
    <name type="scientific">Halobacillus campisalis</name>
    <dbReference type="NCBI Taxonomy" id="435909"/>
    <lineage>
        <taxon>Bacteria</taxon>
        <taxon>Bacillati</taxon>
        <taxon>Bacillota</taxon>
        <taxon>Bacilli</taxon>
        <taxon>Bacillales</taxon>
        <taxon>Bacillaceae</taxon>
        <taxon>Halobacillus</taxon>
    </lineage>
</organism>
<dbReference type="InterPro" id="IPR001387">
    <property type="entry name" value="Cro/C1-type_HTH"/>
</dbReference>
<comment type="caution">
    <text evidence="5">The sequence shown here is derived from an EMBL/GenBank/DDBJ whole genome shotgun (WGS) entry which is preliminary data.</text>
</comment>
<protein>
    <submittedName>
        <fullName evidence="5">Tetratricopeptide repeat protein</fullName>
    </submittedName>
</protein>
<dbReference type="Pfam" id="PF13424">
    <property type="entry name" value="TPR_12"/>
    <property type="match status" value="1"/>
</dbReference>
<evidence type="ECO:0000313" key="5">
    <source>
        <dbReference type="EMBL" id="MFC7321137.1"/>
    </source>
</evidence>
<evidence type="ECO:0000259" key="4">
    <source>
        <dbReference type="PROSITE" id="PS50943"/>
    </source>
</evidence>
<evidence type="ECO:0000256" key="2">
    <source>
        <dbReference type="ARBA" id="ARBA00022803"/>
    </source>
</evidence>